<accession>A0AAN9ADK4</accession>
<feature type="compositionally biased region" description="Polar residues" evidence="1">
    <location>
        <begin position="254"/>
        <end position="264"/>
    </location>
</feature>
<evidence type="ECO:0000256" key="1">
    <source>
        <dbReference type="SAM" id="MobiDB-lite"/>
    </source>
</evidence>
<name>A0AAN9ADK4_HALRR</name>
<sequence>MATFLVPFGLFYKQVSTQRIQFEEDLLRLEEFRNQHFVRRQAYAFLKKMNLEWLHKYEEPEVQRGSLLALVEDHPPVKKIVDFADRVASKISQNYEKATVRSETMTEVVKEWSEKRVSQTTVLYGLMTLSSICLVALLGKFAMKRRNKALRHGLPGDYNVYPIECILPYEEEEEGREKDLVEPIVGNEKEIEEQLQCGCNDEADQVKPDPLRKALQAKIALEKLKRKTKTQKEKILETVKMCQGKAVEGKGSETGATKDSLQNDDGTDHGKSEENIHIEQTESEVNEGKENKDKTPVSEVKRKAAIVKKLVPINPVIRRKQMKIQRRNPRSYAPVI</sequence>
<dbReference type="EMBL" id="JAXCGZ010002005">
    <property type="protein sequence ID" value="KAK7084698.1"/>
    <property type="molecule type" value="Genomic_DNA"/>
</dbReference>
<keyword evidence="4" id="KW-1185">Reference proteome</keyword>
<proteinExistence type="predicted"/>
<keyword evidence="2" id="KW-0472">Membrane</keyword>
<feature type="compositionally biased region" description="Basic and acidic residues" evidence="1">
    <location>
        <begin position="266"/>
        <end position="300"/>
    </location>
</feature>
<dbReference type="Proteomes" id="UP001381693">
    <property type="component" value="Unassembled WGS sequence"/>
</dbReference>
<evidence type="ECO:0000313" key="4">
    <source>
        <dbReference type="Proteomes" id="UP001381693"/>
    </source>
</evidence>
<gene>
    <name evidence="3" type="ORF">SK128_022831</name>
</gene>
<evidence type="ECO:0000256" key="2">
    <source>
        <dbReference type="SAM" id="Phobius"/>
    </source>
</evidence>
<feature type="transmembrane region" description="Helical" evidence="2">
    <location>
        <begin position="122"/>
        <end position="142"/>
    </location>
</feature>
<evidence type="ECO:0000313" key="3">
    <source>
        <dbReference type="EMBL" id="KAK7084698.1"/>
    </source>
</evidence>
<protein>
    <submittedName>
        <fullName evidence="3">Uncharacterized protein</fullName>
    </submittedName>
</protein>
<keyword evidence="2" id="KW-1133">Transmembrane helix</keyword>
<organism evidence="3 4">
    <name type="scientific">Halocaridina rubra</name>
    <name type="common">Hawaiian red shrimp</name>
    <dbReference type="NCBI Taxonomy" id="373956"/>
    <lineage>
        <taxon>Eukaryota</taxon>
        <taxon>Metazoa</taxon>
        <taxon>Ecdysozoa</taxon>
        <taxon>Arthropoda</taxon>
        <taxon>Crustacea</taxon>
        <taxon>Multicrustacea</taxon>
        <taxon>Malacostraca</taxon>
        <taxon>Eumalacostraca</taxon>
        <taxon>Eucarida</taxon>
        <taxon>Decapoda</taxon>
        <taxon>Pleocyemata</taxon>
        <taxon>Caridea</taxon>
        <taxon>Atyoidea</taxon>
        <taxon>Atyidae</taxon>
        <taxon>Halocaridina</taxon>
    </lineage>
</organism>
<feature type="region of interest" description="Disordered" evidence="1">
    <location>
        <begin position="246"/>
        <end position="300"/>
    </location>
</feature>
<comment type="caution">
    <text evidence="3">The sequence shown here is derived from an EMBL/GenBank/DDBJ whole genome shotgun (WGS) entry which is preliminary data.</text>
</comment>
<keyword evidence="2" id="KW-0812">Transmembrane</keyword>
<dbReference type="AlphaFoldDB" id="A0AAN9ADK4"/>
<reference evidence="3 4" key="1">
    <citation type="submission" date="2023-11" db="EMBL/GenBank/DDBJ databases">
        <title>Halocaridina rubra genome assembly.</title>
        <authorList>
            <person name="Smith C."/>
        </authorList>
    </citation>
    <scope>NUCLEOTIDE SEQUENCE [LARGE SCALE GENOMIC DNA]</scope>
    <source>
        <strain evidence="3">EP-1</strain>
        <tissue evidence="3">Whole</tissue>
    </source>
</reference>